<dbReference type="eggNOG" id="COG5395">
    <property type="taxonomic scope" value="Bacteria"/>
</dbReference>
<organism evidence="2 3">
    <name type="scientific">Octadecabacter antarcticus 307</name>
    <dbReference type="NCBI Taxonomy" id="391626"/>
    <lineage>
        <taxon>Bacteria</taxon>
        <taxon>Pseudomonadati</taxon>
        <taxon>Pseudomonadota</taxon>
        <taxon>Alphaproteobacteria</taxon>
        <taxon>Rhodobacterales</taxon>
        <taxon>Roseobacteraceae</taxon>
        <taxon>Octadecabacter</taxon>
    </lineage>
</organism>
<feature type="transmembrane region" description="Helical" evidence="1">
    <location>
        <begin position="106"/>
        <end position="124"/>
    </location>
</feature>
<gene>
    <name evidence="2" type="ORF">OAN307_c17150</name>
</gene>
<feature type="transmembrane region" description="Helical" evidence="1">
    <location>
        <begin position="6"/>
        <end position="30"/>
    </location>
</feature>
<keyword evidence="3" id="KW-1185">Reference proteome</keyword>
<feature type="transmembrane region" description="Helical" evidence="1">
    <location>
        <begin position="67"/>
        <end position="85"/>
    </location>
</feature>
<name>M9R581_9RHOB</name>
<evidence type="ECO:0000313" key="3">
    <source>
        <dbReference type="Proteomes" id="UP000005307"/>
    </source>
</evidence>
<dbReference type="HOGENOM" id="CLU_124879_1_1_5"/>
<dbReference type="AlphaFoldDB" id="M9R581"/>
<keyword evidence="1" id="KW-1133">Transmembrane helix</keyword>
<protein>
    <submittedName>
        <fullName evidence="2">Putative DUF2306 family membrane protein</fullName>
    </submittedName>
</protein>
<keyword evidence="1" id="KW-0812">Transmembrane</keyword>
<reference evidence="2 3" key="1">
    <citation type="journal article" date="2013" name="PLoS ONE">
        <title>Poles Apart: Arctic and Antarctic Octadecabacter strains Share High Genome Plasticity and a New Type of Xanthorhodopsin.</title>
        <authorList>
            <person name="Vollmers J."/>
            <person name="Voget S."/>
            <person name="Dietrich S."/>
            <person name="Gollnow K."/>
            <person name="Smits M."/>
            <person name="Meyer K."/>
            <person name="Brinkhoff T."/>
            <person name="Simon M."/>
            <person name="Daniel R."/>
        </authorList>
    </citation>
    <scope>NUCLEOTIDE SEQUENCE [LARGE SCALE GENOMIC DNA]</scope>
    <source>
        <strain evidence="2 3">307</strain>
    </source>
</reference>
<dbReference type="InterPro" id="IPR018750">
    <property type="entry name" value="DUF2306_membrane"/>
</dbReference>
<dbReference type="KEGG" id="oat:OAN307_c17150"/>
<sequence>MSLDPFLFAPVHIQFHIIAAIMSVAIGPIALYRKRRDRVHKIVGYTWVVAMVSVAVSAFFIHTFALIGPFSPIHGLAVVTLWSLWAGVKHARAGRITAHRRTFRSLYWFGLMIAGLANFLPGRMANEALFGGNDDLGWIVIGVGAAALIAIARAGRSTARQKLAALRG</sequence>
<feature type="transmembrane region" description="Helical" evidence="1">
    <location>
        <begin position="136"/>
        <end position="154"/>
    </location>
</feature>
<evidence type="ECO:0000313" key="2">
    <source>
        <dbReference type="EMBL" id="AGI67382.1"/>
    </source>
</evidence>
<dbReference type="Pfam" id="PF10067">
    <property type="entry name" value="DUF2306"/>
    <property type="match status" value="1"/>
</dbReference>
<accession>M9R581</accession>
<dbReference type="Proteomes" id="UP000005307">
    <property type="component" value="Chromosome"/>
</dbReference>
<keyword evidence="1" id="KW-0472">Membrane</keyword>
<evidence type="ECO:0000256" key="1">
    <source>
        <dbReference type="SAM" id="Phobius"/>
    </source>
</evidence>
<feature type="transmembrane region" description="Helical" evidence="1">
    <location>
        <begin position="42"/>
        <end position="61"/>
    </location>
</feature>
<dbReference type="STRING" id="391626.OAN307_c17150"/>
<dbReference type="EMBL" id="CP003740">
    <property type="protein sequence ID" value="AGI67382.1"/>
    <property type="molecule type" value="Genomic_DNA"/>
</dbReference>
<proteinExistence type="predicted"/>